<keyword evidence="6" id="KW-0283">Flagellar rotation</keyword>
<keyword evidence="11" id="KW-0282">Flagellum</keyword>
<keyword evidence="12" id="KW-1185">Reference proteome</keyword>
<dbReference type="PANTHER" id="PTHR30433:SF2">
    <property type="entry name" value="MOTILITY PROTEIN A"/>
    <property type="match status" value="1"/>
</dbReference>
<gene>
    <name evidence="11" type="ORF">BEN30_01175</name>
</gene>
<evidence type="ECO:0000313" key="11">
    <source>
        <dbReference type="EMBL" id="OEJ64048.1"/>
    </source>
</evidence>
<dbReference type="InterPro" id="IPR000540">
    <property type="entry name" value="Flag_MotA_CS"/>
</dbReference>
<keyword evidence="8 9" id="KW-0472">Membrane</keyword>
<dbReference type="Pfam" id="PF01618">
    <property type="entry name" value="MotA_ExbB"/>
    <property type="match status" value="1"/>
</dbReference>
<dbReference type="AlphaFoldDB" id="A0A1E5Q3N6"/>
<organism evidence="11 12">
    <name type="scientific">Magnetovibrio blakemorei</name>
    <dbReference type="NCBI Taxonomy" id="28181"/>
    <lineage>
        <taxon>Bacteria</taxon>
        <taxon>Pseudomonadati</taxon>
        <taxon>Pseudomonadota</taxon>
        <taxon>Alphaproteobacteria</taxon>
        <taxon>Rhodospirillales</taxon>
        <taxon>Magnetovibrionaceae</taxon>
        <taxon>Magnetovibrio</taxon>
    </lineage>
</organism>
<evidence type="ECO:0000256" key="5">
    <source>
        <dbReference type="ARBA" id="ARBA00022692"/>
    </source>
</evidence>
<dbReference type="Proteomes" id="UP000095347">
    <property type="component" value="Unassembled WGS sequence"/>
</dbReference>
<evidence type="ECO:0000259" key="10">
    <source>
        <dbReference type="Pfam" id="PF01618"/>
    </source>
</evidence>
<keyword evidence="11" id="KW-0969">Cilium</keyword>
<evidence type="ECO:0000256" key="4">
    <source>
        <dbReference type="ARBA" id="ARBA00022475"/>
    </source>
</evidence>
<comment type="similarity">
    <text evidence="2">Belongs to the MotA family.</text>
</comment>
<feature type="transmembrane region" description="Helical" evidence="9">
    <location>
        <begin position="28"/>
        <end position="50"/>
    </location>
</feature>
<evidence type="ECO:0000256" key="7">
    <source>
        <dbReference type="ARBA" id="ARBA00022989"/>
    </source>
</evidence>
<evidence type="ECO:0000256" key="9">
    <source>
        <dbReference type="SAM" id="Phobius"/>
    </source>
</evidence>
<keyword evidence="3" id="KW-0813">Transport</keyword>
<sequence>MDFATLIGLVVGIGVVLGAILVGSSLDLFLNLPSVLIVVGGTLAATFVKFPLQNVFSAFKIGASSALKNVRQDPRGLIEVSLELAEIARRNGILALEGVEISNVFFKRGIKLCVDGHPLEVVRNALIRDMELSIHRHDEGSHIFKAIGDSAPAFGMIGTLVGLVQMLANMSDPQSIGPAMAVALLTTLYGAVIANLIALPIADKLESKTEEERLTKELILEAITQIHARQSPMILADILEGFLPENQRSRGDDEDDVDEAAE</sequence>
<keyword evidence="5 9" id="KW-0812">Transmembrane</keyword>
<dbReference type="PROSITE" id="PS01307">
    <property type="entry name" value="MOTA"/>
    <property type="match status" value="1"/>
</dbReference>
<evidence type="ECO:0000256" key="8">
    <source>
        <dbReference type="ARBA" id="ARBA00023136"/>
    </source>
</evidence>
<dbReference type="PANTHER" id="PTHR30433">
    <property type="entry name" value="CHEMOTAXIS PROTEIN MOTA"/>
    <property type="match status" value="1"/>
</dbReference>
<evidence type="ECO:0000256" key="1">
    <source>
        <dbReference type="ARBA" id="ARBA00004651"/>
    </source>
</evidence>
<dbReference type="OrthoDB" id="9806929at2"/>
<dbReference type="GO" id="GO:0005886">
    <property type="term" value="C:plasma membrane"/>
    <property type="evidence" value="ECO:0007669"/>
    <property type="project" value="UniProtKB-SubCell"/>
</dbReference>
<evidence type="ECO:0000256" key="3">
    <source>
        <dbReference type="ARBA" id="ARBA00022448"/>
    </source>
</evidence>
<accession>A0A1E5Q3N6</accession>
<evidence type="ECO:0000313" key="12">
    <source>
        <dbReference type="Proteomes" id="UP000095347"/>
    </source>
</evidence>
<dbReference type="GO" id="GO:0006935">
    <property type="term" value="P:chemotaxis"/>
    <property type="evidence" value="ECO:0007669"/>
    <property type="project" value="InterPro"/>
</dbReference>
<dbReference type="STRING" id="28181.BEN30_01175"/>
<keyword evidence="7 9" id="KW-1133">Transmembrane helix</keyword>
<dbReference type="GO" id="GO:0071978">
    <property type="term" value="P:bacterial-type flagellum-dependent swarming motility"/>
    <property type="evidence" value="ECO:0007669"/>
    <property type="project" value="InterPro"/>
</dbReference>
<feature type="transmembrane region" description="Helical" evidence="9">
    <location>
        <begin position="176"/>
        <end position="198"/>
    </location>
</feature>
<dbReference type="RefSeq" id="WP_069959395.1">
    <property type="nucleotide sequence ID" value="NZ_MCGG01000078.1"/>
</dbReference>
<keyword evidence="4" id="KW-1003">Cell membrane</keyword>
<comment type="subcellular location">
    <subcellularLocation>
        <location evidence="1">Cell membrane</location>
        <topology evidence="1">Multi-pass membrane protein</topology>
    </subcellularLocation>
</comment>
<proteinExistence type="inferred from homology"/>
<reference evidence="12" key="1">
    <citation type="submission" date="2016-07" db="EMBL/GenBank/DDBJ databases">
        <authorList>
            <person name="Florea S."/>
            <person name="Webb J.S."/>
            <person name="Jaromczyk J."/>
            <person name="Schardl C.L."/>
        </authorList>
    </citation>
    <scope>NUCLEOTIDE SEQUENCE [LARGE SCALE GENOMIC DNA]</scope>
    <source>
        <strain evidence="12">MV-1</strain>
    </source>
</reference>
<dbReference type="InterPro" id="IPR047055">
    <property type="entry name" value="MotA-like"/>
</dbReference>
<dbReference type="InterPro" id="IPR002898">
    <property type="entry name" value="MotA_ExbB_proton_chnl"/>
</dbReference>
<keyword evidence="11" id="KW-0966">Cell projection</keyword>
<protein>
    <submittedName>
        <fullName evidence="11">Flagellar motor protein PomA</fullName>
    </submittedName>
</protein>
<feature type="domain" description="MotA/TolQ/ExbB proton channel" evidence="10">
    <location>
        <begin position="101"/>
        <end position="215"/>
    </location>
</feature>
<evidence type="ECO:0000256" key="6">
    <source>
        <dbReference type="ARBA" id="ARBA00022779"/>
    </source>
</evidence>
<dbReference type="EMBL" id="MCGG01000078">
    <property type="protein sequence ID" value="OEJ64048.1"/>
    <property type="molecule type" value="Genomic_DNA"/>
</dbReference>
<evidence type="ECO:0000256" key="2">
    <source>
        <dbReference type="ARBA" id="ARBA00008038"/>
    </source>
</evidence>
<comment type="caution">
    <text evidence="11">The sequence shown here is derived from an EMBL/GenBank/DDBJ whole genome shotgun (WGS) entry which is preliminary data.</text>
</comment>
<name>A0A1E5Q3N6_9PROT</name>